<gene>
    <name evidence="1" type="ORF">AQUCO_01700480v1</name>
</gene>
<organism evidence="1 2">
    <name type="scientific">Aquilegia coerulea</name>
    <name type="common">Rocky mountain columbine</name>
    <dbReference type="NCBI Taxonomy" id="218851"/>
    <lineage>
        <taxon>Eukaryota</taxon>
        <taxon>Viridiplantae</taxon>
        <taxon>Streptophyta</taxon>
        <taxon>Embryophyta</taxon>
        <taxon>Tracheophyta</taxon>
        <taxon>Spermatophyta</taxon>
        <taxon>Magnoliopsida</taxon>
        <taxon>Ranunculales</taxon>
        <taxon>Ranunculaceae</taxon>
        <taxon>Thalictroideae</taxon>
        <taxon>Aquilegia</taxon>
    </lineage>
</organism>
<keyword evidence="2" id="KW-1185">Reference proteome</keyword>
<dbReference type="EMBL" id="KZ305034">
    <property type="protein sequence ID" value="PIA44926.1"/>
    <property type="molecule type" value="Genomic_DNA"/>
</dbReference>
<name>A0A2G5DN78_AQUCA</name>
<sequence length="82" mass="9517">MGIEVLEECHSSNGAKAYKSHGRYIWCREATFCWLRIFFLVLWSFCPAVPNMHVLSQPKFSRIGSQITTKLHKIPCEIVVIY</sequence>
<dbReference type="AlphaFoldDB" id="A0A2G5DN78"/>
<evidence type="ECO:0000313" key="1">
    <source>
        <dbReference type="EMBL" id="PIA44926.1"/>
    </source>
</evidence>
<accession>A0A2G5DN78</accession>
<proteinExistence type="predicted"/>
<protein>
    <submittedName>
        <fullName evidence="1">Uncharacterized protein</fullName>
    </submittedName>
</protein>
<reference evidence="1 2" key="1">
    <citation type="submission" date="2017-09" db="EMBL/GenBank/DDBJ databases">
        <title>WGS assembly of Aquilegia coerulea Goldsmith.</title>
        <authorList>
            <person name="Hodges S."/>
            <person name="Kramer E."/>
            <person name="Nordborg M."/>
            <person name="Tomkins J."/>
            <person name="Borevitz J."/>
            <person name="Derieg N."/>
            <person name="Yan J."/>
            <person name="Mihaltcheva S."/>
            <person name="Hayes R.D."/>
            <person name="Rokhsar D."/>
        </authorList>
    </citation>
    <scope>NUCLEOTIDE SEQUENCE [LARGE SCALE GENOMIC DNA]</scope>
    <source>
        <strain evidence="2">cv. Goldsmith</strain>
    </source>
</reference>
<evidence type="ECO:0000313" key="2">
    <source>
        <dbReference type="Proteomes" id="UP000230069"/>
    </source>
</evidence>
<dbReference type="InParanoid" id="A0A2G5DN78"/>
<dbReference type="Proteomes" id="UP000230069">
    <property type="component" value="Unassembled WGS sequence"/>
</dbReference>